<dbReference type="Gene3D" id="2.40.440.10">
    <property type="entry name" value="L,D-transpeptidase catalytic domain-like"/>
    <property type="match status" value="1"/>
</dbReference>
<evidence type="ECO:0000256" key="4">
    <source>
        <dbReference type="ARBA" id="ARBA00022960"/>
    </source>
</evidence>
<feature type="domain" description="L,D-TPase catalytic" evidence="9">
    <location>
        <begin position="23"/>
        <end position="159"/>
    </location>
</feature>
<gene>
    <name evidence="10" type="ORF">ATSB10_08520</name>
</gene>
<dbReference type="STRING" id="445710.ATSB10_08520"/>
<evidence type="ECO:0000256" key="8">
    <source>
        <dbReference type="SAM" id="SignalP"/>
    </source>
</evidence>
<feature type="signal peptide" evidence="8">
    <location>
        <begin position="1"/>
        <end position="21"/>
    </location>
</feature>
<dbReference type="GO" id="GO:0004180">
    <property type="term" value="F:carboxypeptidase activity"/>
    <property type="evidence" value="ECO:0007669"/>
    <property type="project" value="UniProtKB-ARBA"/>
</dbReference>
<dbReference type="InterPro" id="IPR005490">
    <property type="entry name" value="LD_TPept_cat_dom"/>
</dbReference>
<evidence type="ECO:0000256" key="2">
    <source>
        <dbReference type="ARBA" id="ARBA00005992"/>
    </source>
</evidence>
<dbReference type="GO" id="GO:0016740">
    <property type="term" value="F:transferase activity"/>
    <property type="evidence" value="ECO:0007669"/>
    <property type="project" value="UniProtKB-KW"/>
</dbReference>
<dbReference type="RefSeq" id="WP_063670725.1">
    <property type="nucleotide sequence ID" value="NZ_CP014841.1"/>
</dbReference>
<evidence type="ECO:0000256" key="6">
    <source>
        <dbReference type="ARBA" id="ARBA00023316"/>
    </source>
</evidence>
<evidence type="ECO:0000313" key="10">
    <source>
        <dbReference type="EMBL" id="AND68306.1"/>
    </source>
</evidence>
<keyword evidence="5 7" id="KW-0573">Peptidoglycan synthesis</keyword>
<dbReference type="PATRIC" id="fig|445710.3.peg.849"/>
<dbReference type="GO" id="GO:0008360">
    <property type="term" value="P:regulation of cell shape"/>
    <property type="evidence" value="ECO:0007669"/>
    <property type="project" value="UniProtKB-UniRule"/>
</dbReference>
<dbReference type="GO" id="GO:0009252">
    <property type="term" value="P:peptidoglycan biosynthetic process"/>
    <property type="evidence" value="ECO:0007669"/>
    <property type="project" value="UniProtKB-UniPathway"/>
</dbReference>
<keyword evidence="8" id="KW-0732">Signal</keyword>
<proteinExistence type="inferred from homology"/>
<feature type="active site" description="Nucleophile" evidence="7">
    <location>
        <position position="135"/>
    </location>
</feature>
<evidence type="ECO:0000256" key="3">
    <source>
        <dbReference type="ARBA" id="ARBA00022679"/>
    </source>
</evidence>
<dbReference type="UniPathway" id="UPA00219"/>
<name>A0A160MYH2_9GAMM</name>
<dbReference type="EMBL" id="CP014841">
    <property type="protein sequence ID" value="AND68306.1"/>
    <property type="molecule type" value="Genomic_DNA"/>
</dbReference>
<accession>A0A160MYH2</accession>
<evidence type="ECO:0000256" key="7">
    <source>
        <dbReference type="PROSITE-ProRule" id="PRU01373"/>
    </source>
</evidence>
<dbReference type="KEGG" id="dtx:ATSB10_08520"/>
<dbReference type="SUPFAM" id="SSF141523">
    <property type="entry name" value="L,D-transpeptidase catalytic domain-like"/>
    <property type="match status" value="1"/>
</dbReference>
<dbReference type="OrthoDB" id="9809748at2"/>
<evidence type="ECO:0000313" key="11">
    <source>
        <dbReference type="Proteomes" id="UP000077255"/>
    </source>
</evidence>
<dbReference type="PANTHER" id="PTHR36699:SF1">
    <property type="entry name" value="L,D-TRANSPEPTIDASE YAFK-RELATED"/>
    <property type="match status" value="1"/>
</dbReference>
<keyword evidence="4 7" id="KW-0133">Cell shape</keyword>
<dbReference type="GO" id="GO:0071555">
    <property type="term" value="P:cell wall organization"/>
    <property type="evidence" value="ECO:0007669"/>
    <property type="project" value="UniProtKB-UniRule"/>
</dbReference>
<keyword evidence="11" id="KW-1185">Reference proteome</keyword>
<evidence type="ECO:0000256" key="5">
    <source>
        <dbReference type="ARBA" id="ARBA00022984"/>
    </source>
</evidence>
<sequence>MRFLAATLLMLAVAPASGSGAATRVVLIKHTRTLRLYDGQRLLGTYRVALGSRPKGAKQREGDGRTPEGHYLLDRKNAHSAFHKAIHVSYPNTRDIALARNAGVSPGGDIMIHGQKNGLGWASSITQRMDWTRGCIAVSNADMDRIWAAVPAGTPIDIEP</sequence>
<dbReference type="InterPro" id="IPR038063">
    <property type="entry name" value="Transpep_catalytic_dom"/>
</dbReference>
<organism evidence="10 11">
    <name type="scientific">Dyella thiooxydans</name>
    <dbReference type="NCBI Taxonomy" id="445710"/>
    <lineage>
        <taxon>Bacteria</taxon>
        <taxon>Pseudomonadati</taxon>
        <taxon>Pseudomonadota</taxon>
        <taxon>Gammaproteobacteria</taxon>
        <taxon>Lysobacterales</taxon>
        <taxon>Rhodanobacteraceae</taxon>
        <taxon>Dyella</taxon>
    </lineage>
</organism>
<dbReference type="PANTHER" id="PTHR36699">
    <property type="entry name" value="LD-TRANSPEPTIDASE"/>
    <property type="match status" value="1"/>
</dbReference>
<comment type="pathway">
    <text evidence="1 7">Cell wall biogenesis; peptidoglycan biosynthesis.</text>
</comment>
<keyword evidence="3" id="KW-0808">Transferase</keyword>
<reference evidence="10 11" key="1">
    <citation type="submission" date="2016-02" db="EMBL/GenBank/DDBJ databases">
        <title>Complete genome sequencing and analysis of ATSB10, Dyella thiooxydans isolated from rhizosphere soil of sunflower (Helianthus annuus L.).</title>
        <authorList>
            <person name="Lee Y."/>
            <person name="Hwangbo K."/>
            <person name="Chung H."/>
            <person name="Yoo J."/>
            <person name="Kim K.Y."/>
            <person name="Sa T.M."/>
            <person name="Um Y."/>
            <person name="Madhaiyan M."/>
        </authorList>
    </citation>
    <scope>NUCLEOTIDE SEQUENCE [LARGE SCALE GENOMIC DNA]</scope>
    <source>
        <strain evidence="10 11">ATSB10</strain>
    </source>
</reference>
<evidence type="ECO:0000259" key="9">
    <source>
        <dbReference type="PROSITE" id="PS52029"/>
    </source>
</evidence>
<dbReference type="CDD" id="cd16913">
    <property type="entry name" value="YkuD_like"/>
    <property type="match status" value="1"/>
</dbReference>
<protein>
    <recommendedName>
        <fullName evidence="9">L,D-TPase catalytic domain-containing protein</fullName>
    </recommendedName>
</protein>
<comment type="similarity">
    <text evidence="2">Belongs to the YkuD family.</text>
</comment>
<feature type="active site" description="Proton donor/acceptor" evidence="7">
    <location>
        <position position="113"/>
    </location>
</feature>
<keyword evidence="6 7" id="KW-0961">Cell wall biogenesis/degradation</keyword>
<dbReference type="PROSITE" id="PS52029">
    <property type="entry name" value="LD_TPASE"/>
    <property type="match status" value="1"/>
</dbReference>
<dbReference type="AlphaFoldDB" id="A0A160MYH2"/>
<dbReference type="Pfam" id="PF03734">
    <property type="entry name" value="YkuD"/>
    <property type="match status" value="1"/>
</dbReference>
<evidence type="ECO:0000256" key="1">
    <source>
        <dbReference type="ARBA" id="ARBA00004752"/>
    </source>
</evidence>
<feature type="chain" id="PRO_5007818427" description="L,D-TPase catalytic domain-containing protein" evidence="8">
    <location>
        <begin position="22"/>
        <end position="160"/>
    </location>
</feature>
<dbReference type="Proteomes" id="UP000077255">
    <property type="component" value="Chromosome"/>
</dbReference>